<comment type="caution">
    <text evidence="3">The sequence shown here is derived from an EMBL/GenBank/DDBJ whole genome shotgun (WGS) entry which is preliminary data.</text>
</comment>
<dbReference type="GO" id="GO:0016757">
    <property type="term" value="F:glycosyltransferase activity"/>
    <property type="evidence" value="ECO:0007669"/>
    <property type="project" value="UniProtKB-KW"/>
</dbReference>
<dbReference type="Gene3D" id="3.40.50.2000">
    <property type="entry name" value="Glycogen Phosphorylase B"/>
    <property type="match status" value="2"/>
</dbReference>
<dbReference type="Pfam" id="PF00534">
    <property type="entry name" value="Glycos_transf_1"/>
    <property type="match status" value="1"/>
</dbReference>
<dbReference type="RefSeq" id="WP_378017927.1">
    <property type="nucleotide sequence ID" value="NZ_JBHSKT010000007.1"/>
</dbReference>
<name>A0ABW0ED91_9BACT</name>
<dbReference type="PANTHER" id="PTHR46401">
    <property type="entry name" value="GLYCOSYLTRANSFERASE WBBK-RELATED"/>
    <property type="match status" value="1"/>
</dbReference>
<organism evidence="3 4">
    <name type="scientific">Adhaeribacter terreus</name>
    <dbReference type="NCBI Taxonomy" id="529703"/>
    <lineage>
        <taxon>Bacteria</taxon>
        <taxon>Pseudomonadati</taxon>
        <taxon>Bacteroidota</taxon>
        <taxon>Cytophagia</taxon>
        <taxon>Cytophagales</taxon>
        <taxon>Hymenobacteraceae</taxon>
        <taxon>Adhaeribacter</taxon>
    </lineage>
</organism>
<dbReference type="EC" id="2.4.-.-" evidence="3"/>
<keyword evidence="3" id="KW-0328">Glycosyltransferase</keyword>
<dbReference type="InterPro" id="IPR001296">
    <property type="entry name" value="Glyco_trans_1"/>
</dbReference>
<gene>
    <name evidence="3" type="ORF">ACFPIB_13185</name>
</gene>
<dbReference type="Proteomes" id="UP001596161">
    <property type="component" value="Unassembled WGS sequence"/>
</dbReference>
<sequence length="384" mass="44258">MEKILFITKVCFLDAALEYINQVKQNYILDVLIEIDPHSKNQNILNLEDLPHTGTFFLPNQLMNNFDYAAFIPYMQGCNSFQFFVHQNPKSLHWSSFKKSFQLFTFIKKLQPDFIHFDDVSIRLIPLTFLLKKKNKLIINVHDPVQHSGERNKKFLLARALFYKKAVKFITFSEFSQKLFFNIYGNKVPCIQVKLKPYKIYTYYLKDKNYKKQYITFIGRLSNYKGIDLFIESIKSLSQKYPSQKFIIAGQATNSFNLDSFSELAKNPNIKFFLTHLSTEAVAKIISESLTIVCPYKDATQSGVVMTSLALETPIIASNVGGLPEYIENGKTGILTDFKVDSLTKACEKMITNTHLEKIMVSEIRKSNNSNHKIDKNSLAAIYC</sequence>
<dbReference type="PANTHER" id="PTHR46401:SF2">
    <property type="entry name" value="GLYCOSYLTRANSFERASE WBBK-RELATED"/>
    <property type="match status" value="1"/>
</dbReference>
<keyword evidence="4" id="KW-1185">Reference proteome</keyword>
<dbReference type="CDD" id="cd03801">
    <property type="entry name" value="GT4_PimA-like"/>
    <property type="match status" value="1"/>
</dbReference>
<feature type="domain" description="Glycosyl transferase family 1" evidence="2">
    <location>
        <begin position="208"/>
        <end position="366"/>
    </location>
</feature>
<evidence type="ECO:0000313" key="3">
    <source>
        <dbReference type="EMBL" id="MFC5271571.1"/>
    </source>
</evidence>
<reference evidence="4" key="1">
    <citation type="journal article" date="2019" name="Int. J. Syst. Evol. Microbiol.">
        <title>The Global Catalogue of Microorganisms (GCM) 10K type strain sequencing project: providing services to taxonomists for standard genome sequencing and annotation.</title>
        <authorList>
            <consortium name="The Broad Institute Genomics Platform"/>
            <consortium name="The Broad Institute Genome Sequencing Center for Infectious Disease"/>
            <person name="Wu L."/>
            <person name="Ma J."/>
        </authorList>
    </citation>
    <scope>NUCLEOTIDE SEQUENCE [LARGE SCALE GENOMIC DNA]</scope>
    <source>
        <strain evidence="4">KACC 12602</strain>
    </source>
</reference>
<dbReference type="EMBL" id="JBHSKT010000007">
    <property type="protein sequence ID" value="MFC5271571.1"/>
    <property type="molecule type" value="Genomic_DNA"/>
</dbReference>
<evidence type="ECO:0000313" key="4">
    <source>
        <dbReference type="Proteomes" id="UP001596161"/>
    </source>
</evidence>
<evidence type="ECO:0000256" key="1">
    <source>
        <dbReference type="ARBA" id="ARBA00022679"/>
    </source>
</evidence>
<dbReference type="SUPFAM" id="SSF53756">
    <property type="entry name" value="UDP-Glycosyltransferase/glycogen phosphorylase"/>
    <property type="match status" value="1"/>
</dbReference>
<keyword evidence="1 3" id="KW-0808">Transferase</keyword>
<accession>A0ABW0ED91</accession>
<proteinExistence type="predicted"/>
<protein>
    <submittedName>
        <fullName evidence="3">Glycosyltransferase family 4 protein</fullName>
        <ecNumber evidence="3">2.4.-.-</ecNumber>
    </submittedName>
</protein>
<evidence type="ECO:0000259" key="2">
    <source>
        <dbReference type="Pfam" id="PF00534"/>
    </source>
</evidence>